<dbReference type="RefSeq" id="XP_023438199.1">
    <property type="nucleotide sequence ID" value="XM_023571138.1"/>
</dbReference>
<dbReference type="AlphaFoldDB" id="S0EM83"/>
<protein>
    <submittedName>
        <fullName evidence="1">Uncharacterized protein</fullName>
    </submittedName>
</protein>
<dbReference type="VEuPathDB" id="FungiDB:FFUJ_14216"/>
<keyword evidence="2" id="KW-1185">Reference proteome</keyword>
<evidence type="ECO:0000313" key="1">
    <source>
        <dbReference type="EMBL" id="CCT76153.1"/>
    </source>
</evidence>
<accession>S0EM83</accession>
<dbReference type="Proteomes" id="UP000016800">
    <property type="component" value="Chromosome XII"/>
</dbReference>
<dbReference type="EMBL" id="HF679034">
    <property type="protein sequence ID" value="CCT76153.1"/>
    <property type="molecule type" value="Genomic_DNA"/>
</dbReference>
<dbReference type="HOGENOM" id="CLU_1796629_0_0_1"/>
<dbReference type="GeneID" id="35407668"/>
<reference evidence="2" key="1">
    <citation type="journal article" date="2013" name="PLoS Pathog.">
        <title>Deciphering the cryptic genome: genome-wide analyses of the rice pathogen Fusarium fujikuroi reveal complex regulation of secondary metabolism and novel metabolites.</title>
        <authorList>
            <person name="Wiemann P."/>
            <person name="Sieber C.M."/>
            <person name="von Bargen K.W."/>
            <person name="Studt L."/>
            <person name="Niehaus E.M."/>
            <person name="Espino J.J."/>
            <person name="Huss K."/>
            <person name="Michielse C.B."/>
            <person name="Albermann S."/>
            <person name="Wagner D."/>
            <person name="Bergner S.V."/>
            <person name="Connolly L.R."/>
            <person name="Fischer A."/>
            <person name="Reuter G."/>
            <person name="Kleigrewe K."/>
            <person name="Bald T."/>
            <person name="Wingfield B.D."/>
            <person name="Ophir R."/>
            <person name="Freeman S."/>
            <person name="Hippler M."/>
            <person name="Smith K.M."/>
            <person name="Brown D.W."/>
            <person name="Proctor R.H."/>
            <person name="Munsterkotter M."/>
            <person name="Freitag M."/>
            <person name="Humpf H.U."/>
            <person name="Guldener U."/>
            <person name="Tudzynski B."/>
        </authorList>
    </citation>
    <scope>NUCLEOTIDE SEQUENCE [LARGE SCALE GENOMIC DNA]</scope>
    <source>
        <strain evidence="2">CBS 195.34 / IMI 58289 / NRRL A-6831</strain>
    </source>
</reference>
<proteinExistence type="predicted"/>
<evidence type="ECO:0000313" key="2">
    <source>
        <dbReference type="Proteomes" id="UP000016800"/>
    </source>
</evidence>
<name>S0EM83_GIBF5</name>
<organism evidence="1 2">
    <name type="scientific">Gibberella fujikuroi (strain CBS 195.34 / IMI 58289 / NRRL A-6831)</name>
    <name type="common">Bakanae and foot rot disease fungus</name>
    <name type="synonym">Fusarium fujikuroi</name>
    <dbReference type="NCBI Taxonomy" id="1279085"/>
    <lineage>
        <taxon>Eukaryota</taxon>
        <taxon>Fungi</taxon>
        <taxon>Dikarya</taxon>
        <taxon>Ascomycota</taxon>
        <taxon>Pezizomycotina</taxon>
        <taxon>Sordariomycetes</taxon>
        <taxon>Hypocreomycetidae</taxon>
        <taxon>Hypocreales</taxon>
        <taxon>Nectriaceae</taxon>
        <taxon>Fusarium</taxon>
        <taxon>Fusarium fujikuroi species complex</taxon>
    </lineage>
</organism>
<gene>
    <name evidence="1" type="ORF">FFUJ_14216</name>
</gene>
<sequence length="144" mass="15575">MAPEVASTVLLSNTRALGSHMARDSQALTYREERETIQLPSADIFDQNALPGGRLYFVPRFFSSGLVILRYAISGASRVPISLANVGGTGSDACSNETPEKQASSEPDWYIIGTNVLSAERVTRQQMQSLAKAGKLLSEALRNN</sequence>